<dbReference type="EMBL" id="PHQP01000006">
    <property type="protein sequence ID" value="RAV34760.1"/>
    <property type="molecule type" value="Genomic_DNA"/>
</dbReference>
<sequence length="72" mass="7721">MTLDVYYDFLHTAADAVKGFIHALPFADQQVTGSTDSFVCGFHEGLDVAAQYPNDPATAQTVAVNQAVQVCQ</sequence>
<name>A0A364VDP5_9CORY</name>
<accession>A0A364VDP5</accession>
<proteinExistence type="predicted"/>
<evidence type="ECO:0000313" key="1">
    <source>
        <dbReference type="EMBL" id="RAV34760.1"/>
    </source>
</evidence>
<dbReference type="AlphaFoldDB" id="A0A364VDP5"/>
<evidence type="ECO:0000313" key="2">
    <source>
        <dbReference type="Proteomes" id="UP000251047"/>
    </source>
</evidence>
<dbReference type="RefSeq" id="WP_112768768.1">
    <property type="nucleotide sequence ID" value="NZ_CP063191.1"/>
</dbReference>
<organism evidence="1 2">
    <name type="scientific">Corynebacterium heidelbergense</name>
    <dbReference type="NCBI Taxonomy" id="2055947"/>
    <lineage>
        <taxon>Bacteria</taxon>
        <taxon>Bacillati</taxon>
        <taxon>Actinomycetota</taxon>
        <taxon>Actinomycetes</taxon>
        <taxon>Mycobacteriales</taxon>
        <taxon>Corynebacteriaceae</taxon>
        <taxon>Corynebacterium</taxon>
    </lineage>
</organism>
<comment type="caution">
    <text evidence="1">The sequence shown here is derived from an EMBL/GenBank/DDBJ whole genome shotgun (WGS) entry which is preliminary data.</text>
</comment>
<protein>
    <submittedName>
        <fullName evidence="1">Uncharacterized protein</fullName>
    </submittedName>
</protein>
<dbReference type="Proteomes" id="UP000251047">
    <property type="component" value="Unassembled WGS sequence"/>
</dbReference>
<gene>
    <name evidence="1" type="ORF">CWC39_01555</name>
</gene>
<reference evidence="1 2" key="1">
    <citation type="journal article" date="2018" name="Syst. Appl. Microbiol.">
        <title>Corynebacterium heidelbergense sp. nov., isolated from the preen glands of Egyptian geese (Alopochen aegyptiacus).</title>
        <authorList>
            <person name="Braun M.S."/>
            <person name="Wang E."/>
            <person name="Zimmermann S."/>
            <person name="Wink M."/>
        </authorList>
    </citation>
    <scope>NUCLEOTIDE SEQUENCE [LARGE SCALE GENOMIC DNA]</scope>
    <source>
        <strain evidence="1 2">DSM 104638</strain>
    </source>
</reference>